<organism evidence="11 12">
    <name type="scientific">Trichoplax adhaerens</name>
    <name type="common">Trichoplax reptans</name>
    <dbReference type="NCBI Taxonomy" id="10228"/>
    <lineage>
        <taxon>Eukaryota</taxon>
        <taxon>Metazoa</taxon>
        <taxon>Placozoa</taxon>
        <taxon>Uniplacotomia</taxon>
        <taxon>Trichoplacea</taxon>
        <taxon>Trichoplacidae</taxon>
        <taxon>Trichoplax</taxon>
    </lineage>
</organism>
<dbReference type="PROSITE" id="PS01313">
    <property type="entry name" value="LIPB"/>
    <property type="match status" value="1"/>
</dbReference>
<dbReference type="OrthoDB" id="19908at2759"/>
<dbReference type="UniPathway" id="UPA00538">
    <property type="reaction ID" value="UER00592"/>
</dbReference>
<dbReference type="PIRSF" id="PIRSF016262">
    <property type="entry name" value="LPLase"/>
    <property type="match status" value="1"/>
</dbReference>
<evidence type="ECO:0000256" key="1">
    <source>
        <dbReference type="ARBA" id="ARBA00004173"/>
    </source>
</evidence>
<evidence type="ECO:0000256" key="6">
    <source>
        <dbReference type="PIRNR" id="PIRNR016262"/>
    </source>
</evidence>
<dbReference type="PANTHER" id="PTHR10993:SF7">
    <property type="entry name" value="LIPOYLTRANSFERASE 2, MITOCHONDRIAL-RELATED"/>
    <property type="match status" value="1"/>
</dbReference>
<dbReference type="InterPro" id="IPR000544">
    <property type="entry name" value="Octanoyltransferase"/>
</dbReference>
<dbReference type="eggNOG" id="KOG0325">
    <property type="taxonomic scope" value="Eukaryota"/>
</dbReference>
<reference evidence="11 12" key="1">
    <citation type="journal article" date="2008" name="Nature">
        <title>The Trichoplax genome and the nature of placozoans.</title>
        <authorList>
            <person name="Srivastava M."/>
            <person name="Begovic E."/>
            <person name="Chapman J."/>
            <person name="Putnam N.H."/>
            <person name="Hellsten U."/>
            <person name="Kawashima T."/>
            <person name="Kuo A."/>
            <person name="Mitros T."/>
            <person name="Salamov A."/>
            <person name="Carpenter M.L."/>
            <person name="Signorovitch A.Y."/>
            <person name="Moreno M.A."/>
            <person name="Kamm K."/>
            <person name="Grimwood J."/>
            <person name="Schmutz J."/>
            <person name="Shapiro H."/>
            <person name="Grigoriev I.V."/>
            <person name="Buss L.W."/>
            <person name="Schierwater B."/>
            <person name="Dellaporta S.L."/>
            <person name="Rokhsar D.S."/>
        </authorList>
    </citation>
    <scope>NUCLEOTIDE SEQUENCE [LARGE SCALE GENOMIC DNA]</scope>
    <source>
        <strain evidence="11 12">Grell-BS-1999</strain>
    </source>
</reference>
<keyword evidence="12" id="KW-1185">Reference proteome</keyword>
<evidence type="ECO:0000256" key="7">
    <source>
        <dbReference type="PIRSR" id="PIRSR016262-1"/>
    </source>
</evidence>
<dbReference type="FunFam" id="3.30.930.10:FF:000035">
    <property type="entry name" value="Putative lipoyltransferase 2, mitochondrial"/>
    <property type="match status" value="1"/>
</dbReference>
<dbReference type="OMA" id="QHISFLT"/>
<name>B3RLX6_TRIAD</name>
<dbReference type="InterPro" id="IPR045864">
    <property type="entry name" value="aa-tRNA-synth_II/BPL/LPL"/>
</dbReference>
<evidence type="ECO:0000313" key="11">
    <source>
        <dbReference type="EMBL" id="EDV29600.1"/>
    </source>
</evidence>
<feature type="binding site" evidence="8">
    <location>
        <begin position="109"/>
        <end position="111"/>
    </location>
    <ligand>
        <name>substrate</name>
    </ligand>
</feature>
<dbReference type="CDD" id="cd16444">
    <property type="entry name" value="LipB"/>
    <property type="match status" value="1"/>
</dbReference>
<evidence type="ECO:0000256" key="4">
    <source>
        <dbReference type="ARBA" id="ARBA00022679"/>
    </source>
</evidence>
<dbReference type="InterPro" id="IPR020605">
    <property type="entry name" value="Octanoyltransferase_CS"/>
</dbReference>
<proteinExistence type="inferred from homology"/>
<dbReference type="HOGENOM" id="CLU_035168_1_3_1"/>
<dbReference type="GO" id="GO:0033819">
    <property type="term" value="F:lipoyl(octanoyl) transferase activity"/>
    <property type="evidence" value="ECO:0000318"/>
    <property type="project" value="GO_Central"/>
</dbReference>
<feature type="active site" description="Acyl-thioester intermediate" evidence="7">
    <location>
        <position position="140"/>
    </location>
</feature>
<dbReference type="PROSITE" id="PS51733">
    <property type="entry name" value="BPL_LPL_CATALYTIC"/>
    <property type="match status" value="1"/>
</dbReference>
<dbReference type="RefSeq" id="XP_002108802.1">
    <property type="nucleotide sequence ID" value="XM_002108766.1"/>
</dbReference>
<dbReference type="GO" id="GO:0005739">
    <property type="term" value="C:mitochondrion"/>
    <property type="evidence" value="ECO:0000318"/>
    <property type="project" value="GO_Central"/>
</dbReference>
<evidence type="ECO:0000256" key="8">
    <source>
        <dbReference type="PIRSR" id="PIRSR016262-2"/>
    </source>
</evidence>
<comment type="similarity">
    <text evidence="3 6">Belongs to the LipB family.</text>
</comment>
<sequence length="191" mass="21684">MDTLLICQHDPVYTIGVRQDGFDEEVQRLKKLNLNCEYYKTSRGGLITFHGPGQLVCYPIINLAHFTKSLRWYIHQLEKCLIATCNRFNVTAKTTEHTGVWVHDEKIAAIGIHSSRWITLHGIALNCNVDLSWFDHIVPCGIHGKGVTSLTAICDREVTVDEAIEPFVESFCDEFDCRVVNRTIDYSASIL</sequence>
<dbReference type="KEGG" id="tad:TRIADDRAFT_19748"/>
<comment type="function">
    <text evidence="6">Catalyzes the transfer of endogenously produced octanoic acid from octanoyl-acyl-carrier-protein onto the lipoyl domains of lipoate-dependent enzymes. Lipoyl-ACP can also act as a substrate although octanoyl-ACP is likely to be the physiological substrate.</text>
</comment>
<comment type="catalytic activity">
    <reaction evidence="6">
        <text>octanoyl-[ACP] + L-lysyl-[protein] = N(6)-octanoyl-L-lysyl-[protein] + holo-[ACP] + H(+)</text>
        <dbReference type="Rhea" id="RHEA:17665"/>
        <dbReference type="Rhea" id="RHEA-COMP:9636"/>
        <dbReference type="Rhea" id="RHEA-COMP:9685"/>
        <dbReference type="Rhea" id="RHEA-COMP:9752"/>
        <dbReference type="Rhea" id="RHEA-COMP:9928"/>
        <dbReference type="ChEBI" id="CHEBI:15378"/>
        <dbReference type="ChEBI" id="CHEBI:29969"/>
        <dbReference type="ChEBI" id="CHEBI:64479"/>
        <dbReference type="ChEBI" id="CHEBI:78463"/>
        <dbReference type="ChEBI" id="CHEBI:78809"/>
        <dbReference type="EC" id="2.3.1.181"/>
    </reaction>
</comment>
<dbReference type="PhylomeDB" id="B3RLX6"/>
<comment type="pathway">
    <text evidence="2 6">Protein modification; protein lipoylation via endogenous pathway; protein N(6)-(lipoyl)lysine from octanoyl-[acyl-carrier-protein]: step 1/2.</text>
</comment>
<dbReference type="Pfam" id="PF21948">
    <property type="entry name" value="LplA-B_cat"/>
    <property type="match status" value="1"/>
</dbReference>
<dbReference type="GeneID" id="6749281"/>
<dbReference type="NCBIfam" id="NF010925">
    <property type="entry name" value="PRK14345.1"/>
    <property type="match status" value="1"/>
</dbReference>
<feature type="binding site" evidence="8">
    <location>
        <begin position="122"/>
        <end position="124"/>
    </location>
    <ligand>
        <name>substrate</name>
    </ligand>
</feature>
<dbReference type="Proteomes" id="UP000009022">
    <property type="component" value="Unassembled WGS sequence"/>
</dbReference>
<dbReference type="AlphaFoldDB" id="B3RLX6"/>
<evidence type="ECO:0000256" key="9">
    <source>
        <dbReference type="PIRSR" id="PIRSR016262-3"/>
    </source>
</evidence>
<dbReference type="EMBL" id="DS985241">
    <property type="protein sequence ID" value="EDV29600.1"/>
    <property type="molecule type" value="Genomic_DNA"/>
</dbReference>
<dbReference type="InParanoid" id="B3RLX6"/>
<comment type="subcellular location">
    <subcellularLocation>
        <location evidence="1 6">Mitochondrion</location>
    </subcellularLocation>
</comment>
<evidence type="ECO:0000256" key="2">
    <source>
        <dbReference type="ARBA" id="ARBA00004821"/>
    </source>
</evidence>
<accession>B3RLX6</accession>
<evidence type="ECO:0000256" key="5">
    <source>
        <dbReference type="ARBA" id="ARBA00023315"/>
    </source>
</evidence>
<feature type="binding site" evidence="8">
    <location>
        <begin position="43"/>
        <end position="50"/>
    </location>
    <ligand>
        <name>substrate</name>
    </ligand>
</feature>
<dbReference type="FunCoup" id="B3RLX6">
    <property type="interactions" value="744"/>
</dbReference>
<dbReference type="GO" id="GO:0009249">
    <property type="term" value="P:protein lipoylation"/>
    <property type="evidence" value="ECO:0007669"/>
    <property type="project" value="InterPro"/>
</dbReference>
<feature type="site" description="Lowers pKa of active site Cys" evidence="9">
    <location>
        <position position="106"/>
    </location>
</feature>
<keyword evidence="5 6" id="KW-0012">Acyltransferase</keyword>
<dbReference type="EC" id="2.3.1.181" evidence="6"/>
<dbReference type="CTD" id="6749281"/>
<dbReference type="Gene3D" id="3.30.930.10">
    <property type="entry name" value="Bira Bifunctional Protein, Domain 2"/>
    <property type="match status" value="1"/>
</dbReference>
<keyword evidence="6" id="KW-0496">Mitochondrion</keyword>
<feature type="domain" description="BPL/LPL catalytic" evidence="10">
    <location>
        <begin position="1"/>
        <end position="179"/>
    </location>
</feature>
<evidence type="ECO:0000259" key="10">
    <source>
        <dbReference type="PROSITE" id="PS51733"/>
    </source>
</evidence>
<dbReference type="NCBIfam" id="TIGR00214">
    <property type="entry name" value="lipB"/>
    <property type="match status" value="1"/>
</dbReference>
<dbReference type="SUPFAM" id="SSF55681">
    <property type="entry name" value="Class II aaRS and biotin synthetases"/>
    <property type="match status" value="1"/>
</dbReference>
<protein>
    <recommendedName>
        <fullName evidence="6">Octanoyl-[acyl-carrier-protein]:protein N-octanoyltransferase LIPT2, mitochondrial</fullName>
        <ecNumber evidence="6">2.3.1.181</ecNumber>
    </recommendedName>
</protein>
<dbReference type="InterPro" id="IPR004143">
    <property type="entry name" value="BPL_LPL_catalytic"/>
</dbReference>
<keyword evidence="4 6" id="KW-0808">Transferase</keyword>
<gene>
    <name evidence="11" type="ORF">TRIADDRAFT_19748</name>
</gene>
<evidence type="ECO:0000313" key="12">
    <source>
        <dbReference type="Proteomes" id="UP000009022"/>
    </source>
</evidence>
<dbReference type="STRING" id="10228.B3RLX6"/>
<evidence type="ECO:0000256" key="3">
    <source>
        <dbReference type="ARBA" id="ARBA00007907"/>
    </source>
</evidence>
<dbReference type="PANTHER" id="PTHR10993">
    <property type="entry name" value="OCTANOYLTRANSFERASE"/>
    <property type="match status" value="1"/>
</dbReference>